<dbReference type="EMBL" id="OU503049">
    <property type="protein sequence ID" value="CAI9776077.1"/>
    <property type="molecule type" value="Genomic_DNA"/>
</dbReference>
<dbReference type="InterPro" id="IPR045161">
    <property type="entry name" value="Utp18"/>
</dbReference>
<comment type="subcellular location">
    <subcellularLocation>
        <location evidence="1">Nucleus</location>
        <location evidence="1">Nucleolus</location>
    </subcellularLocation>
</comment>
<keyword evidence="5" id="KW-0539">Nucleus</keyword>
<dbReference type="AlphaFoldDB" id="A0AAD1ZZU9"/>
<evidence type="ECO:0000256" key="5">
    <source>
        <dbReference type="ARBA" id="ARBA00023242"/>
    </source>
</evidence>
<evidence type="ECO:0000313" key="6">
    <source>
        <dbReference type="EMBL" id="CAI9776077.1"/>
    </source>
</evidence>
<evidence type="ECO:0000256" key="1">
    <source>
        <dbReference type="ARBA" id="ARBA00004604"/>
    </source>
</evidence>
<protein>
    <submittedName>
        <fullName evidence="6">Uncharacterized protein</fullName>
    </submittedName>
</protein>
<dbReference type="PANTHER" id="PTHR18359:SF0">
    <property type="entry name" value="U3 SMALL NUCLEOLAR RNA-ASSOCIATED PROTEIN 18 HOMOLOG"/>
    <property type="match status" value="1"/>
</dbReference>
<dbReference type="GO" id="GO:0006364">
    <property type="term" value="P:rRNA processing"/>
    <property type="evidence" value="ECO:0007669"/>
    <property type="project" value="UniProtKB-KW"/>
</dbReference>
<gene>
    <name evidence="6" type="ORF">FPE_LOCUS23507</name>
</gene>
<dbReference type="InterPro" id="IPR036322">
    <property type="entry name" value="WD40_repeat_dom_sf"/>
</dbReference>
<evidence type="ECO:0000256" key="4">
    <source>
        <dbReference type="ARBA" id="ARBA00022737"/>
    </source>
</evidence>
<proteinExistence type="predicted"/>
<keyword evidence="3" id="KW-0853">WD repeat</keyword>
<keyword evidence="7" id="KW-1185">Reference proteome</keyword>
<evidence type="ECO:0000313" key="7">
    <source>
        <dbReference type="Proteomes" id="UP000834106"/>
    </source>
</evidence>
<accession>A0AAD1ZZU9</accession>
<sequence length="115" mass="12835">MSIKKVGAVVASGYEDAEGVDDILKRNEDLVLKNSTKLLLRRLEYLRLVDANMMERSNGPVKSVQFHKNAHLLLAGELDKTIRFIQIDGKKNAKIQSIFLGGYPIYKASFLPDGS</sequence>
<dbReference type="Gene3D" id="2.130.10.10">
    <property type="entry name" value="YVTN repeat-like/Quinoprotein amine dehydrogenase"/>
    <property type="match status" value="1"/>
</dbReference>
<dbReference type="Proteomes" id="UP000834106">
    <property type="component" value="Chromosome 14"/>
</dbReference>
<dbReference type="InterPro" id="IPR015943">
    <property type="entry name" value="WD40/YVTN_repeat-like_dom_sf"/>
</dbReference>
<dbReference type="GO" id="GO:0034388">
    <property type="term" value="C:Pwp2p-containing subcomplex of 90S preribosome"/>
    <property type="evidence" value="ECO:0007669"/>
    <property type="project" value="TreeGrafter"/>
</dbReference>
<organism evidence="6 7">
    <name type="scientific">Fraxinus pennsylvanica</name>
    <dbReference type="NCBI Taxonomy" id="56036"/>
    <lineage>
        <taxon>Eukaryota</taxon>
        <taxon>Viridiplantae</taxon>
        <taxon>Streptophyta</taxon>
        <taxon>Embryophyta</taxon>
        <taxon>Tracheophyta</taxon>
        <taxon>Spermatophyta</taxon>
        <taxon>Magnoliopsida</taxon>
        <taxon>eudicotyledons</taxon>
        <taxon>Gunneridae</taxon>
        <taxon>Pentapetalae</taxon>
        <taxon>asterids</taxon>
        <taxon>lamiids</taxon>
        <taxon>Lamiales</taxon>
        <taxon>Oleaceae</taxon>
        <taxon>Oleeae</taxon>
        <taxon>Fraxinus</taxon>
    </lineage>
</organism>
<dbReference type="GO" id="GO:0032040">
    <property type="term" value="C:small-subunit processome"/>
    <property type="evidence" value="ECO:0007669"/>
    <property type="project" value="TreeGrafter"/>
</dbReference>
<keyword evidence="2" id="KW-0698">rRNA processing</keyword>
<name>A0AAD1ZZU9_9LAMI</name>
<dbReference type="PANTHER" id="PTHR18359">
    <property type="entry name" value="WD-REPEAT PROTEIN-RELATED"/>
    <property type="match status" value="1"/>
</dbReference>
<reference evidence="6" key="1">
    <citation type="submission" date="2023-05" db="EMBL/GenBank/DDBJ databases">
        <authorList>
            <person name="Huff M."/>
        </authorList>
    </citation>
    <scope>NUCLEOTIDE SEQUENCE</scope>
</reference>
<dbReference type="SUPFAM" id="SSF50978">
    <property type="entry name" value="WD40 repeat-like"/>
    <property type="match status" value="1"/>
</dbReference>
<evidence type="ECO:0000256" key="2">
    <source>
        <dbReference type="ARBA" id="ARBA00022552"/>
    </source>
</evidence>
<keyword evidence="4" id="KW-0677">Repeat</keyword>
<evidence type="ECO:0000256" key="3">
    <source>
        <dbReference type="ARBA" id="ARBA00022574"/>
    </source>
</evidence>